<accession>A0ABV6IUE2</accession>
<evidence type="ECO:0000313" key="2">
    <source>
        <dbReference type="Proteomes" id="UP001589789"/>
    </source>
</evidence>
<evidence type="ECO:0000313" key="1">
    <source>
        <dbReference type="EMBL" id="MFC0387231.1"/>
    </source>
</evidence>
<dbReference type="EMBL" id="JBHLVZ010000056">
    <property type="protein sequence ID" value="MFC0387231.1"/>
    <property type="molecule type" value="Genomic_DNA"/>
</dbReference>
<protein>
    <submittedName>
        <fullName evidence="1">Helix-turn-helix domain-containing protein</fullName>
    </submittedName>
</protein>
<dbReference type="InterPro" id="IPR010982">
    <property type="entry name" value="Lambda_DNA-bd_dom_sf"/>
</dbReference>
<dbReference type="Gene3D" id="1.10.260.40">
    <property type="entry name" value="lambda repressor-like DNA-binding domains"/>
    <property type="match status" value="1"/>
</dbReference>
<proteinExistence type="predicted"/>
<organism evidence="1 2">
    <name type="scientific">Muricoccus vinaceus</name>
    <dbReference type="NCBI Taxonomy" id="424704"/>
    <lineage>
        <taxon>Bacteria</taxon>
        <taxon>Pseudomonadati</taxon>
        <taxon>Pseudomonadota</taxon>
        <taxon>Alphaproteobacteria</taxon>
        <taxon>Acetobacterales</taxon>
        <taxon>Roseomonadaceae</taxon>
        <taxon>Muricoccus</taxon>
    </lineage>
</organism>
<dbReference type="Proteomes" id="UP001589789">
    <property type="component" value="Unassembled WGS sequence"/>
</dbReference>
<keyword evidence="2" id="KW-1185">Reference proteome</keyword>
<dbReference type="InterPro" id="IPR001387">
    <property type="entry name" value="Cro/C1-type_HTH"/>
</dbReference>
<gene>
    <name evidence="1" type="ORF">ACFFIC_17005</name>
</gene>
<reference evidence="1 2" key="1">
    <citation type="submission" date="2024-09" db="EMBL/GenBank/DDBJ databases">
        <authorList>
            <person name="Sun Q."/>
            <person name="Mori K."/>
        </authorList>
    </citation>
    <scope>NUCLEOTIDE SEQUENCE [LARGE SCALE GENOMIC DNA]</scope>
    <source>
        <strain evidence="1 2">CCM 7468</strain>
    </source>
</reference>
<sequence length="115" mass="12633">MATTRVTKDMANQALRDIDWAALDVTTDKQIDQQIAADPDLTPISAGKEAIAARVRFVRERSLLSQPAFASRYGIPLKTLRGWEQGQRVPDATALAYLRVIEREPEAAARALTAA</sequence>
<comment type="caution">
    <text evidence="1">The sequence shown here is derived from an EMBL/GenBank/DDBJ whole genome shotgun (WGS) entry which is preliminary data.</text>
</comment>
<dbReference type="CDD" id="cd00093">
    <property type="entry name" value="HTH_XRE"/>
    <property type="match status" value="1"/>
</dbReference>
<dbReference type="RefSeq" id="WP_377052475.1">
    <property type="nucleotide sequence ID" value="NZ_JBHLVZ010000056.1"/>
</dbReference>
<name>A0ABV6IUE2_9PROT</name>
<dbReference type="SUPFAM" id="SSF47413">
    <property type="entry name" value="lambda repressor-like DNA-binding domains"/>
    <property type="match status" value="1"/>
</dbReference>